<dbReference type="GO" id="GO:0005737">
    <property type="term" value="C:cytoplasm"/>
    <property type="evidence" value="ECO:0007669"/>
    <property type="project" value="UniProtKB-SubCell"/>
</dbReference>
<comment type="subcellular location">
    <subcellularLocation>
        <location evidence="2 12">Cytoplasm</location>
    </subcellularLocation>
</comment>
<dbReference type="EMBL" id="PZFK01000001">
    <property type="protein sequence ID" value="PTI31098.1"/>
    <property type="molecule type" value="Genomic_DNA"/>
</dbReference>
<evidence type="ECO:0000256" key="1">
    <source>
        <dbReference type="ARBA" id="ARBA00002266"/>
    </source>
</evidence>
<gene>
    <name evidence="17" type="primary">dnaN</name>
    <name evidence="16" type="ORF">BU072_00410</name>
    <name evidence="17" type="ORF">I6J37_04680</name>
</gene>
<sequence length="377" mass="42111">MKFTIQRDYFLNQLNDTLKAISPRTTLPILTGIKIDATDKGIILTGSDSEISIEITINQNIDGEKIVDIEEKGSVVLPGRFFVDIVKKLPGKTVNLSTNEQFKTLITSGHSEFNVSGLDPDQYPLLPQVSEDDAIKLPIKVLKNIIAQTNFAVSTSETRPVLTGVNWLIQNNELTCTATDSHRLALRKLKLEDEEIEDKNVIIPGKALSELNKIVSDSEEDINIFFASNQVLFKVGHINFISRLLEGNYPDTTRLFPENYETKLTINNSEFYHAIDRASLLAREGGNNVIKLSTDADKLELSSTSPEIGTVKEDVATDNVEGESLKISFNSKYMMDALKAIDNDEVQVEFFGTMRPFILKPKGDETVIQLILPIRTY</sequence>
<evidence type="ECO:0000256" key="5">
    <source>
        <dbReference type="ARBA" id="ARBA00021035"/>
    </source>
</evidence>
<proteinExistence type="inferred from homology"/>
<reference evidence="16 18" key="1">
    <citation type="journal article" date="2016" name="Front. Microbiol.">
        <title>Comprehensive Phylogenetic Analysis of Bovine Non-aureus Staphylococci Species Based on Whole-Genome Sequencing.</title>
        <authorList>
            <person name="Naushad S."/>
            <person name="Barkema H.W."/>
            <person name="Luby C."/>
            <person name="Condas L.A."/>
            <person name="Nobrega D.B."/>
            <person name="Carson D.A."/>
            <person name="De Buck J."/>
        </authorList>
    </citation>
    <scope>NUCLEOTIDE SEQUENCE [LARGE SCALE GENOMIC DNA]</scope>
    <source>
        <strain evidence="16 18">SNUC 2204</strain>
    </source>
</reference>
<dbReference type="Proteomes" id="UP000627155">
    <property type="component" value="Chromosome"/>
</dbReference>
<dbReference type="PANTHER" id="PTHR30478:SF0">
    <property type="entry name" value="BETA SLIDING CLAMP"/>
    <property type="match status" value="1"/>
</dbReference>
<comment type="function">
    <text evidence="1 12">Confers DNA tethering and processivity to DNA polymerases and other proteins. Acts as a clamp, forming a ring around DNA (a reaction catalyzed by the clamp-loading complex) which diffuses in an ATP-independent manner freely and bidirectionally along dsDNA. Initially characterized for its ability to contact the catalytic subunit of DNA polymerase III (Pol III), a complex, multichain enzyme responsible for most of the replicative synthesis in bacteria; Pol III exhibits 3'-5' exonuclease proofreading activity. The beta chain is required for initiation of replication as well as for processivity of DNA replication.</text>
</comment>
<dbReference type="FunFam" id="3.10.150.10:FF:000007">
    <property type="entry name" value="Beta sliding clamp"/>
    <property type="match status" value="1"/>
</dbReference>
<evidence type="ECO:0000256" key="10">
    <source>
        <dbReference type="ARBA" id="ARBA00022932"/>
    </source>
</evidence>
<evidence type="ECO:0000256" key="9">
    <source>
        <dbReference type="ARBA" id="ARBA00022705"/>
    </source>
</evidence>
<dbReference type="Gene3D" id="3.70.10.10">
    <property type="match status" value="1"/>
</dbReference>
<dbReference type="InterPro" id="IPR046938">
    <property type="entry name" value="DNA_clamp_sf"/>
</dbReference>
<evidence type="ECO:0000259" key="13">
    <source>
        <dbReference type="Pfam" id="PF00712"/>
    </source>
</evidence>
<dbReference type="Pfam" id="PF00712">
    <property type="entry name" value="DNA_pol3_beta"/>
    <property type="match status" value="1"/>
</dbReference>
<dbReference type="SUPFAM" id="SSF55979">
    <property type="entry name" value="DNA clamp"/>
    <property type="match status" value="3"/>
</dbReference>
<dbReference type="PANTHER" id="PTHR30478">
    <property type="entry name" value="DNA POLYMERASE III SUBUNIT BETA"/>
    <property type="match status" value="1"/>
</dbReference>
<dbReference type="InterPro" id="IPR022637">
    <property type="entry name" value="DNA_polIII_beta_cen"/>
</dbReference>
<feature type="domain" description="DNA polymerase III beta sliding clamp N-terminal" evidence="13">
    <location>
        <begin position="1"/>
        <end position="127"/>
    </location>
</feature>
<dbReference type="CDD" id="cd00140">
    <property type="entry name" value="beta_clamp"/>
    <property type="match status" value="1"/>
</dbReference>
<reference evidence="16" key="2">
    <citation type="submission" date="2018-03" db="EMBL/GenBank/DDBJ databases">
        <authorList>
            <person name="Keele B.F."/>
        </authorList>
    </citation>
    <scope>NUCLEOTIDE SEQUENCE</scope>
    <source>
        <strain evidence="16">SNUC 2204</strain>
    </source>
</reference>
<dbReference type="GO" id="GO:0009360">
    <property type="term" value="C:DNA polymerase III complex"/>
    <property type="evidence" value="ECO:0007669"/>
    <property type="project" value="InterPro"/>
</dbReference>
<dbReference type="GO" id="GO:0008408">
    <property type="term" value="F:3'-5' exonuclease activity"/>
    <property type="evidence" value="ECO:0007669"/>
    <property type="project" value="InterPro"/>
</dbReference>
<evidence type="ECO:0000256" key="7">
    <source>
        <dbReference type="ARBA" id="ARBA00022679"/>
    </source>
</evidence>
<feature type="domain" description="DNA polymerase III beta sliding clamp C-terminal" evidence="15">
    <location>
        <begin position="254"/>
        <end position="375"/>
    </location>
</feature>
<comment type="subunit">
    <text evidence="4">Forms a ring-shaped head-to-tail homodimer around DNA which binds and tethers DNA polymerases and other proteins to the DNA. The DNA replisome complex has a single clamp-loading complex (3 tau and 1 each of delta, delta', psi and chi subunits) which binds 3 Pol III cores (1 core on the leading strand and 2 on the lagging strand) each with a beta sliding clamp dimer. Additional proteins in the replisome are other copies of gamma, psi and chi, Ssb, DNA helicase and RNA primase.</text>
</comment>
<evidence type="ECO:0000256" key="12">
    <source>
        <dbReference type="PIRNR" id="PIRNR000804"/>
    </source>
</evidence>
<dbReference type="SMART" id="SM00480">
    <property type="entry name" value="POL3Bc"/>
    <property type="match status" value="1"/>
</dbReference>
<accession>A0A2T4PX55</accession>
<dbReference type="OrthoDB" id="8421503at2"/>
<keyword evidence="19" id="KW-1185">Reference proteome</keyword>
<evidence type="ECO:0000256" key="4">
    <source>
        <dbReference type="ARBA" id="ARBA00011400"/>
    </source>
</evidence>
<dbReference type="InterPro" id="IPR001001">
    <property type="entry name" value="DNA_polIII_beta"/>
</dbReference>
<evidence type="ECO:0000256" key="8">
    <source>
        <dbReference type="ARBA" id="ARBA00022695"/>
    </source>
</evidence>
<evidence type="ECO:0000313" key="16">
    <source>
        <dbReference type="EMBL" id="PTI31098.1"/>
    </source>
</evidence>
<keyword evidence="11" id="KW-0238">DNA-binding</keyword>
<dbReference type="GO" id="GO:0003677">
    <property type="term" value="F:DNA binding"/>
    <property type="evidence" value="ECO:0007669"/>
    <property type="project" value="UniProtKB-UniRule"/>
</dbReference>
<dbReference type="GO" id="GO:0006271">
    <property type="term" value="P:DNA strand elongation involved in DNA replication"/>
    <property type="evidence" value="ECO:0007669"/>
    <property type="project" value="TreeGrafter"/>
</dbReference>
<dbReference type="AlphaFoldDB" id="A0A2T4PX55"/>
<evidence type="ECO:0000259" key="15">
    <source>
        <dbReference type="Pfam" id="PF02768"/>
    </source>
</evidence>
<keyword evidence="9 12" id="KW-0235">DNA replication</keyword>
<dbReference type="GO" id="GO:0003887">
    <property type="term" value="F:DNA-directed DNA polymerase activity"/>
    <property type="evidence" value="ECO:0007669"/>
    <property type="project" value="UniProtKB-UniRule"/>
</dbReference>
<organism evidence="16 18">
    <name type="scientific">Mammaliicoccus vitulinus</name>
    <dbReference type="NCBI Taxonomy" id="71237"/>
    <lineage>
        <taxon>Bacteria</taxon>
        <taxon>Bacillati</taxon>
        <taxon>Bacillota</taxon>
        <taxon>Bacilli</taxon>
        <taxon>Bacillales</taxon>
        <taxon>Staphylococcaceae</taxon>
        <taxon>Mammaliicoccus</taxon>
    </lineage>
</organism>
<dbReference type="Gene3D" id="3.10.150.10">
    <property type="entry name" value="DNA Polymerase III, subunit A, domain 2"/>
    <property type="match status" value="1"/>
</dbReference>
<name>A0A2T4PX55_9STAP</name>
<dbReference type="GeneID" id="64117676"/>
<dbReference type="Proteomes" id="UP000241209">
    <property type="component" value="Unassembled WGS sequence"/>
</dbReference>
<dbReference type="RefSeq" id="WP_016911736.1">
    <property type="nucleotide sequence ID" value="NZ_BMDF01000005.1"/>
</dbReference>
<dbReference type="Pfam" id="PF02768">
    <property type="entry name" value="DNA_pol3_beta_3"/>
    <property type="match status" value="1"/>
</dbReference>
<dbReference type="STRING" id="1167632.GCA_000286335_01042"/>
<keyword evidence="7 12" id="KW-0808">Transferase</keyword>
<evidence type="ECO:0000313" key="17">
    <source>
        <dbReference type="EMBL" id="QRO85974.1"/>
    </source>
</evidence>
<dbReference type="NCBIfam" id="TIGR00663">
    <property type="entry name" value="dnan"/>
    <property type="match status" value="1"/>
</dbReference>
<dbReference type="InterPro" id="IPR022635">
    <property type="entry name" value="DNA_polIII_beta_C"/>
</dbReference>
<keyword evidence="6 12" id="KW-0963">Cytoplasm</keyword>
<evidence type="ECO:0000313" key="18">
    <source>
        <dbReference type="Proteomes" id="UP000241209"/>
    </source>
</evidence>
<dbReference type="InterPro" id="IPR022634">
    <property type="entry name" value="DNA_polIII_beta_N"/>
</dbReference>
<keyword evidence="8 12" id="KW-0548">Nucleotidyltransferase</keyword>
<evidence type="ECO:0000256" key="11">
    <source>
        <dbReference type="ARBA" id="ARBA00023125"/>
    </source>
</evidence>
<protein>
    <recommendedName>
        <fullName evidence="5 12">Beta sliding clamp</fullName>
    </recommendedName>
</protein>
<dbReference type="EMBL" id="CP069486">
    <property type="protein sequence ID" value="QRO85974.1"/>
    <property type="molecule type" value="Genomic_DNA"/>
</dbReference>
<reference evidence="17 19" key="3">
    <citation type="submission" date="2021-02" db="EMBL/GenBank/DDBJ databases">
        <title>FDA dAtabase for Regulatory Grade micrObial Sequences (FDA-ARGOS): Supporting development and validation of Infectious Disease Dx tests.</title>
        <authorList>
            <person name="Sproer C."/>
            <person name="Gronow S."/>
            <person name="Severitt S."/>
            <person name="Schroder I."/>
            <person name="Tallon L."/>
            <person name="Sadzewicz L."/>
            <person name="Zhao X."/>
            <person name="Boylan J."/>
            <person name="Ott S."/>
            <person name="Bowen H."/>
            <person name="Vavikolanu K."/>
            <person name="Mehta A."/>
            <person name="Aluvathingal J."/>
            <person name="Nadendla S."/>
            <person name="Lowell S."/>
            <person name="Myers T."/>
            <person name="Yan Y."/>
            <person name="Sichtig H."/>
        </authorList>
    </citation>
    <scope>NUCLEOTIDE SEQUENCE [LARGE SCALE GENOMIC DNA]</scope>
    <source>
        <strain evidence="17 19">FDAARGOS_1207</strain>
    </source>
</reference>
<feature type="domain" description="DNA polymerase III beta sliding clamp central" evidence="14">
    <location>
        <begin position="137"/>
        <end position="251"/>
    </location>
</feature>
<evidence type="ECO:0000256" key="2">
    <source>
        <dbReference type="ARBA" id="ARBA00004496"/>
    </source>
</evidence>
<evidence type="ECO:0000256" key="6">
    <source>
        <dbReference type="ARBA" id="ARBA00022490"/>
    </source>
</evidence>
<dbReference type="Pfam" id="PF02767">
    <property type="entry name" value="DNA_pol3_beta_2"/>
    <property type="match status" value="1"/>
</dbReference>
<evidence type="ECO:0000313" key="19">
    <source>
        <dbReference type="Proteomes" id="UP000627155"/>
    </source>
</evidence>
<dbReference type="PIRSF" id="PIRSF000804">
    <property type="entry name" value="DNA_pol_III_b"/>
    <property type="match status" value="1"/>
</dbReference>
<comment type="similarity">
    <text evidence="3 12">Belongs to the beta sliding clamp family.</text>
</comment>
<keyword evidence="10 12" id="KW-0239">DNA-directed DNA polymerase</keyword>
<evidence type="ECO:0000256" key="3">
    <source>
        <dbReference type="ARBA" id="ARBA00010752"/>
    </source>
</evidence>
<evidence type="ECO:0000259" key="14">
    <source>
        <dbReference type="Pfam" id="PF02767"/>
    </source>
</evidence>